<dbReference type="InterPro" id="IPR029016">
    <property type="entry name" value="GAF-like_dom_sf"/>
</dbReference>
<dbReference type="InterPro" id="IPR003018">
    <property type="entry name" value="GAF"/>
</dbReference>
<evidence type="ECO:0000259" key="1">
    <source>
        <dbReference type="Pfam" id="PF13185"/>
    </source>
</evidence>
<organism evidence="2 3">
    <name type="scientific">Streptomyces polygonati</name>
    <dbReference type="NCBI Taxonomy" id="1617087"/>
    <lineage>
        <taxon>Bacteria</taxon>
        <taxon>Bacillati</taxon>
        <taxon>Actinomycetota</taxon>
        <taxon>Actinomycetes</taxon>
        <taxon>Kitasatosporales</taxon>
        <taxon>Streptomycetaceae</taxon>
        <taxon>Streptomyces</taxon>
    </lineage>
</organism>
<keyword evidence="3" id="KW-1185">Reference proteome</keyword>
<dbReference type="RefSeq" id="WP_386431325.1">
    <property type="nucleotide sequence ID" value="NZ_JBHSBB010000014.1"/>
</dbReference>
<dbReference type="PIRSF" id="PIRSF036625">
    <property type="entry name" value="GAF_ANTAR"/>
    <property type="match status" value="1"/>
</dbReference>
<protein>
    <submittedName>
        <fullName evidence="2">GAF domain-containing protein</fullName>
    </submittedName>
</protein>
<accession>A0ABV8HQM8</accession>
<gene>
    <name evidence="2" type="ORF">ACFO3J_21135</name>
</gene>
<dbReference type="Proteomes" id="UP001595765">
    <property type="component" value="Unassembled WGS sequence"/>
</dbReference>
<dbReference type="InterPro" id="IPR012074">
    <property type="entry name" value="GAF_ANTAR"/>
</dbReference>
<evidence type="ECO:0000313" key="2">
    <source>
        <dbReference type="EMBL" id="MFC4033966.1"/>
    </source>
</evidence>
<comment type="caution">
    <text evidence="2">The sequence shown here is derived from an EMBL/GenBank/DDBJ whole genome shotgun (WGS) entry which is preliminary data.</text>
</comment>
<dbReference type="Gene3D" id="3.30.450.40">
    <property type="match status" value="1"/>
</dbReference>
<evidence type="ECO:0000313" key="3">
    <source>
        <dbReference type="Proteomes" id="UP001595765"/>
    </source>
</evidence>
<sequence>MSRLQHVTDAFVGVTETFGASVDPLVLADRLVGHCVRLTGAGSAGVMMVTARGRLRTVAVSDERADVLEMFQLQTGEGPCVDCWTTGAPVGAPDLPGHADRWPRFAVLAAEAGFRGAYAVPVMVHDQQVGALNLLVKPPGTLAADDLRLVSALSGVAATAMMQWRSDPARPSDILTRVQSVISAKASLETALGMLAAGGGITIAEAARTLRDYGLRNGVRPAEAAQSLLGRTLGLDTVLAAAPERPGPGPAHSGPAG</sequence>
<proteinExistence type="predicted"/>
<name>A0ABV8HQM8_9ACTN</name>
<dbReference type="Pfam" id="PF13185">
    <property type="entry name" value="GAF_2"/>
    <property type="match status" value="1"/>
</dbReference>
<dbReference type="SUPFAM" id="SSF55781">
    <property type="entry name" value="GAF domain-like"/>
    <property type="match status" value="1"/>
</dbReference>
<feature type="domain" description="GAF" evidence="1">
    <location>
        <begin position="26"/>
        <end position="161"/>
    </location>
</feature>
<reference evidence="3" key="1">
    <citation type="journal article" date="2019" name="Int. J. Syst. Evol. Microbiol.">
        <title>The Global Catalogue of Microorganisms (GCM) 10K type strain sequencing project: providing services to taxonomists for standard genome sequencing and annotation.</title>
        <authorList>
            <consortium name="The Broad Institute Genomics Platform"/>
            <consortium name="The Broad Institute Genome Sequencing Center for Infectious Disease"/>
            <person name="Wu L."/>
            <person name="Ma J."/>
        </authorList>
    </citation>
    <scope>NUCLEOTIDE SEQUENCE [LARGE SCALE GENOMIC DNA]</scope>
    <source>
        <strain evidence="3">CGMCC 4.7237</strain>
    </source>
</reference>
<dbReference type="EMBL" id="JBHSBB010000014">
    <property type="protein sequence ID" value="MFC4033966.1"/>
    <property type="molecule type" value="Genomic_DNA"/>
</dbReference>